<comment type="caution">
    <text evidence="1">The sequence shown here is derived from an EMBL/GenBank/DDBJ whole genome shotgun (WGS) entry which is preliminary data.</text>
</comment>
<sequence length="126" mass="14670">MKKITVTREQQETINTMRRNNFDFENMKATTLNGQWVRSVQSDALNGMTDEQFSAAWFCAADIEPEPVEPWEAYRAYYEGKKVRYVDKNGARNSIRNNTYGHVGLAFSAIDIRANERKFYILEDES</sequence>
<name>A0A969TX42_9BACI</name>
<protein>
    <submittedName>
        <fullName evidence="1">Uncharacterized protein</fullName>
    </submittedName>
</protein>
<keyword evidence="2" id="KW-1185">Reference proteome</keyword>
<evidence type="ECO:0000313" key="2">
    <source>
        <dbReference type="Proteomes" id="UP000752012"/>
    </source>
</evidence>
<accession>A0A969TX42</accession>
<dbReference type="Proteomes" id="UP000752012">
    <property type="component" value="Unassembled WGS sequence"/>
</dbReference>
<dbReference type="RefSeq" id="WP_168006862.1">
    <property type="nucleotide sequence ID" value="NZ_JAATHJ010000013.1"/>
</dbReference>
<evidence type="ECO:0000313" key="1">
    <source>
        <dbReference type="EMBL" id="NJP37899.1"/>
    </source>
</evidence>
<dbReference type="AlphaFoldDB" id="A0A969TX42"/>
<reference evidence="1 2" key="1">
    <citation type="submission" date="2020-03" db="EMBL/GenBank/DDBJ databases">
        <title>Assessment of the enzymatic potential of alkaline-tolerant lipase obtained from Bacillus luteus H11 (technogenic soil) for the bioremediation of saline soils contaminated with petroleum substances.</title>
        <authorList>
            <person name="Kalwasinska A."/>
        </authorList>
    </citation>
    <scope>NUCLEOTIDE SEQUENCE [LARGE SCALE GENOMIC DNA]</scope>
    <source>
        <strain evidence="1 2">H11</strain>
    </source>
</reference>
<proteinExistence type="predicted"/>
<dbReference type="EMBL" id="JAATHJ010000013">
    <property type="protein sequence ID" value="NJP37899.1"/>
    <property type="molecule type" value="Genomic_DNA"/>
</dbReference>
<gene>
    <name evidence="1" type="ORF">HCN83_09905</name>
</gene>
<organism evidence="1 2">
    <name type="scientific">Alkalicoccus luteus</name>
    <dbReference type="NCBI Taxonomy" id="1237094"/>
    <lineage>
        <taxon>Bacteria</taxon>
        <taxon>Bacillati</taxon>
        <taxon>Bacillota</taxon>
        <taxon>Bacilli</taxon>
        <taxon>Bacillales</taxon>
        <taxon>Bacillaceae</taxon>
        <taxon>Alkalicoccus</taxon>
    </lineage>
</organism>